<sequence>MPTPETQAEKWERTARLLKAGPISNGAAAQQLRVRKQFVRQVREDLGMRPYWLRRDPWTLADYEELSVPVGGGHRMWLGRHSTDGVPMAGKTQTAYRLAFRLHYGREPLGRCEGTCTRKACVAGEHQEDDVMRAAEPGRLTYRGLDLVAIRKALRGKPPYPPLALPEQRMAFRLADPAVGLVREELAVVELARRLGCCDQTIRRWRDDGVPT</sequence>
<gene>
    <name evidence="1" type="ORF">ABT317_02905</name>
</gene>
<evidence type="ECO:0000313" key="1">
    <source>
        <dbReference type="EMBL" id="MER6976015.1"/>
    </source>
</evidence>
<keyword evidence="2" id="KW-1185">Reference proteome</keyword>
<dbReference type="RefSeq" id="WP_086727009.1">
    <property type="nucleotide sequence ID" value="NZ_MUBM01000165.1"/>
</dbReference>
<dbReference type="Proteomes" id="UP001458415">
    <property type="component" value="Unassembled WGS sequence"/>
</dbReference>
<name>A0ABV1VVQ8_9ACTN</name>
<comment type="caution">
    <text evidence="1">The sequence shown here is derived from an EMBL/GenBank/DDBJ whole genome shotgun (WGS) entry which is preliminary data.</text>
</comment>
<reference evidence="1 2" key="1">
    <citation type="submission" date="2024-06" db="EMBL/GenBank/DDBJ databases">
        <title>The Natural Products Discovery Center: Release of the First 8490 Sequenced Strains for Exploring Actinobacteria Biosynthetic Diversity.</title>
        <authorList>
            <person name="Kalkreuter E."/>
            <person name="Kautsar S.A."/>
            <person name="Yang D."/>
            <person name="Bader C.D."/>
            <person name="Teijaro C.N."/>
            <person name="Fluegel L."/>
            <person name="Davis C.M."/>
            <person name="Simpson J.R."/>
            <person name="Lauterbach L."/>
            <person name="Steele A.D."/>
            <person name="Gui C."/>
            <person name="Meng S."/>
            <person name="Li G."/>
            <person name="Viehrig K."/>
            <person name="Ye F."/>
            <person name="Su P."/>
            <person name="Kiefer A.F."/>
            <person name="Nichols A."/>
            <person name="Cepeda A.J."/>
            <person name="Yan W."/>
            <person name="Fan B."/>
            <person name="Jiang Y."/>
            <person name="Adhikari A."/>
            <person name="Zheng C.-J."/>
            <person name="Schuster L."/>
            <person name="Cowan T.M."/>
            <person name="Smanski M.J."/>
            <person name="Chevrette M.G."/>
            <person name="De Carvalho L.P.S."/>
            <person name="Shen B."/>
        </authorList>
    </citation>
    <scope>NUCLEOTIDE SEQUENCE [LARGE SCALE GENOMIC DNA]</scope>
    <source>
        <strain evidence="1 2">NPDC000634</strain>
    </source>
</reference>
<evidence type="ECO:0000313" key="2">
    <source>
        <dbReference type="Proteomes" id="UP001458415"/>
    </source>
</evidence>
<dbReference type="EMBL" id="JBEPCU010000019">
    <property type="protein sequence ID" value="MER6976015.1"/>
    <property type="molecule type" value="Genomic_DNA"/>
</dbReference>
<protein>
    <submittedName>
        <fullName evidence="1">Uncharacterized protein</fullName>
    </submittedName>
</protein>
<accession>A0ABV1VVQ8</accession>
<organism evidence="1 2">
    <name type="scientific">Streptomyces carpinensis</name>
    <dbReference type="NCBI Taxonomy" id="66369"/>
    <lineage>
        <taxon>Bacteria</taxon>
        <taxon>Bacillati</taxon>
        <taxon>Actinomycetota</taxon>
        <taxon>Actinomycetes</taxon>
        <taxon>Kitasatosporales</taxon>
        <taxon>Streptomycetaceae</taxon>
        <taxon>Streptomyces</taxon>
    </lineage>
</organism>
<proteinExistence type="predicted"/>